<dbReference type="AlphaFoldDB" id="A0AAE3P2K0"/>
<gene>
    <name evidence="3" type="ORF">P0M35_12970</name>
</gene>
<evidence type="ECO:0000313" key="3">
    <source>
        <dbReference type="EMBL" id="MDF1613070.1"/>
    </source>
</evidence>
<dbReference type="Gene3D" id="3.40.50.300">
    <property type="entry name" value="P-loop containing nucleotide triphosphate hydrolases"/>
    <property type="match status" value="1"/>
</dbReference>
<dbReference type="InterPro" id="IPR041682">
    <property type="entry name" value="AAA_14"/>
</dbReference>
<dbReference type="InterPro" id="IPR027417">
    <property type="entry name" value="P-loop_NTPase"/>
</dbReference>
<keyword evidence="3" id="KW-0547">Nucleotide-binding</keyword>
<evidence type="ECO:0000313" key="4">
    <source>
        <dbReference type="Proteomes" id="UP001221302"/>
    </source>
</evidence>
<comment type="caution">
    <text evidence="3">The sequence shown here is derived from an EMBL/GenBank/DDBJ whole genome shotgun (WGS) entry which is preliminary data.</text>
</comment>
<dbReference type="InterPro" id="IPR025420">
    <property type="entry name" value="DUF4143"/>
</dbReference>
<dbReference type="SUPFAM" id="SSF52540">
    <property type="entry name" value="P-loop containing nucleoside triphosphate hydrolases"/>
    <property type="match status" value="1"/>
</dbReference>
<proteinExistence type="predicted"/>
<accession>A0AAE3P2K0</accession>
<dbReference type="RefSeq" id="WP_321536840.1">
    <property type="nucleotide sequence ID" value="NZ_JARGDL010000025.1"/>
</dbReference>
<feature type="domain" description="DUF4143" evidence="2">
    <location>
        <begin position="229"/>
        <end position="375"/>
    </location>
</feature>
<dbReference type="Proteomes" id="UP001221302">
    <property type="component" value="Unassembled WGS sequence"/>
</dbReference>
<keyword evidence="3" id="KW-0067">ATP-binding</keyword>
<dbReference type="PANTHER" id="PTHR33295:SF8">
    <property type="entry name" value="AAA+ ATPASE DOMAIN-CONTAINING PROTEIN"/>
    <property type="match status" value="1"/>
</dbReference>
<dbReference type="Pfam" id="PF13635">
    <property type="entry name" value="DUF4143"/>
    <property type="match status" value="1"/>
</dbReference>
<organism evidence="3 4">
    <name type="scientific">Stygiobacter electus</name>
    <dbReference type="NCBI Taxonomy" id="3032292"/>
    <lineage>
        <taxon>Bacteria</taxon>
        <taxon>Pseudomonadati</taxon>
        <taxon>Ignavibacteriota</taxon>
        <taxon>Ignavibacteria</taxon>
        <taxon>Ignavibacteriales</taxon>
        <taxon>Melioribacteraceae</taxon>
        <taxon>Stygiobacter</taxon>
    </lineage>
</organism>
<evidence type="ECO:0000259" key="1">
    <source>
        <dbReference type="Pfam" id="PF13173"/>
    </source>
</evidence>
<dbReference type="Pfam" id="PF13173">
    <property type="entry name" value="AAA_14"/>
    <property type="match status" value="1"/>
</dbReference>
<name>A0AAE3P2K0_9BACT</name>
<dbReference type="PANTHER" id="PTHR33295">
    <property type="entry name" value="ATPASE"/>
    <property type="match status" value="1"/>
</dbReference>
<sequence length="430" mass="50380">MDRLLLKSLIVFQKERFLAQKKLVKREILTSLTKFLDTREVVFINGIRRSGKSTLMSLIAKEILENRGVEKANILFINFEDERFINFTFEDFEKLYQTYLEIDNPSGKKYLFFDEIQNVDGWERWINRLYEFEDVKIFITGSNASLVSSSISTSLTGRNRQIQNYTFSFKEYLWSLGLEVEERDFYIPEKVVEIKRAFESYIKLGGFPEVVKNGDITLAEQYFKDIIYRDVVSRFNIRNVKEIRELSLYLITNSGCLASYDSLRSAISAKNVTTIKNFLTILEDVYLIQSLSLYDFSLKKQIYNPDKYYVNDIGFYYAVGFRFSENIGRVLEAIVFQQLLRKGLDIYYWKSSKGNEVDFLVSHSDNKKEAIQVTYSLTHENLARETGGLTAINDQFGEVDKLILTYDERKNIELANGIINVKPIWQWLIE</sequence>
<protein>
    <submittedName>
        <fullName evidence="3">ATP-binding protein</fullName>
    </submittedName>
</protein>
<dbReference type="GO" id="GO:0005524">
    <property type="term" value="F:ATP binding"/>
    <property type="evidence" value="ECO:0007669"/>
    <property type="project" value="UniProtKB-KW"/>
</dbReference>
<evidence type="ECO:0000259" key="2">
    <source>
        <dbReference type="Pfam" id="PF13635"/>
    </source>
</evidence>
<keyword evidence="4" id="KW-1185">Reference proteome</keyword>
<reference evidence="3" key="1">
    <citation type="submission" date="2023-03" db="EMBL/GenBank/DDBJ databases">
        <title>Stygiobacter electus gen. nov., sp. nov., facultatively anaerobic thermotolerant bacterium of the class Ignavibacteria from a well of Yessentuki mineral water deposit.</title>
        <authorList>
            <person name="Podosokorskaya O.A."/>
            <person name="Elcheninov A.G."/>
            <person name="Petrova N.F."/>
            <person name="Zavarzina D.G."/>
            <person name="Kublanov I.V."/>
            <person name="Merkel A.Y."/>
        </authorList>
    </citation>
    <scope>NUCLEOTIDE SEQUENCE</scope>
    <source>
        <strain evidence="3">09-Me</strain>
    </source>
</reference>
<feature type="domain" description="AAA" evidence="1">
    <location>
        <begin position="39"/>
        <end position="173"/>
    </location>
</feature>
<dbReference type="EMBL" id="JARGDL010000025">
    <property type="protein sequence ID" value="MDF1613070.1"/>
    <property type="molecule type" value="Genomic_DNA"/>
</dbReference>